<dbReference type="Proteomes" id="UP001165135">
    <property type="component" value="Unassembled WGS sequence"/>
</dbReference>
<accession>A0A9W6VQ70</accession>
<dbReference type="Pfam" id="PF01977">
    <property type="entry name" value="UbiD"/>
    <property type="match status" value="1"/>
</dbReference>
<dbReference type="AlphaFoldDB" id="A0A9W6VQ70"/>
<proteinExistence type="predicted"/>
<sequence>MTAEGADAPPITDLRSALPTSSARWTTSWQTTWDGISVFFAPGRHIDEFRRRAEAADRPFPISVNMGVDPAIHIGATSEAPTTPLGYDEPAIAGGLRGTPVRQPALPARGTSAKMIFDATVPFRFAAAFERARLDDVDPRPYAPGLDLPYP</sequence>
<evidence type="ECO:0000313" key="3">
    <source>
        <dbReference type="Proteomes" id="UP001165135"/>
    </source>
</evidence>
<dbReference type="EMBL" id="BSTJ01000016">
    <property type="protein sequence ID" value="GLY80768.1"/>
    <property type="molecule type" value="Genomic_DNA"/>
</dbReference>
<evidence type="ECO:0000259" key="1">
    <source>
        <dbReference type="Pfam" id="PF01977"/>
    </source>
</evidence>
<gene>
    <name evidence="2" type="ORF">Airi01_090350</name>
</gene>
<evidence type="ECO:0000313" key="2">
    <source>
        <dbReference type="EMBL" id="GLY80768.1"/>
    </source>
</evidence>
<name>A0A9W6VQ70_9ACTN</name>
<dbReference type="SUPFAM" id="SSF50475">
    <property type="entry name" value="FMN-binding split barrel"/>
    <property type="match status" value="1"/>
</dbReference>
<organism evidence="2 3">
    <name type="scientific">Actinoallomurus iriomotensis</name>
    <dbReference type="NCBI Taxonomy" id="478107"/>
    <lineage>
        <taxon>Bacteria</taxon>
        <taxon>Bacillati</taxon>
        <taxon>Actinomycetota</taxon>
        <taxon>Actinomycetes</taxon>
        <taxon>Streptosporangiales</taxon>
        <taxon>Thermomonosporaceae</taxon>
        <taxon>Actinoallomurus</taxon>
    </lineage>
</organism>
<comment type="caution">
    <text evidence="2">The sequence shown here is derived from an EMBL/GenBank/DDBJ whole genome shotgun (WGS) entry which is preliminary data.</text>
</comment>
<dbReference type="InterPro" id="IPR048304">
    <property type="entry name" value="UbiD_Rift_dom"/>
</dbReference>
<feature type="domain" description="3-octaprenyl-4-hydroxybenzoate carboxy-lyase-like Rift-related" evidence="1">
    <location>
        <begin position="40"/>
        <end position="102"/>
    </location>
</feature>
<protein>
    <recommendedName>
        <fullName evidence="1">3-octaprenyl-4-hydroxybenzoate carboxy-lyase-like Rift-related domain-containing protein</fullName>
    </recommendedName>
</protein>
<reference evidence="2" key="1">
    <citation type="submission" date="2023-03" db="EMBL/GenBank/DDBJ databases">
        <title>Actinoallomurus iriomotensis NBRC 103681.</title>
        <authorList>
            <person name="Ichikawa N."/>
            <person name="Sato H."/>
            <person name="Tonouchi N."/>
        </authorList>
    </citation>
    <scope>NUCLEOTIDE SEQUENCE</scope>
    <source>
        <strain evidence="2">NBRC 103681</strain>
    </source>
</reference>
<dbReference type="RefSeq" id="WP_285634189.1">
    <property type="nucleotide sequence ID" value="NZ_BSTJ01000016.1"/>
</dbReference>